<organism evidence="2 3">
    <name type="scientific">Oceanobacillus caeni</name>
    <dbReference type="NCBI Taxonomy" id="405946"/>
    <lineage>
        <taxon>Bacteria</taxon>
        <taxon>Bacillati</taxon>
        <taxon>Bacillota</taxon>
        <taxon>Bacilli</taxon>
        <taxon>Bacillales</taxon>
        <taxon>Bacillaceae</taxon>
        <taxon>Oceanobacillus</taxon>
    </lineage>
</organism>
<evidence type="ECO:0000313" key="3">
    <source>
        <dbReference type="Proteomes" id="UP000037854"/>
    </source>
</evidence>
<protein>
    <submittedName>
        <fullName evidence="2">Uncharacterized protein</fullName>
    </submittedName>
</protein>
<sequence>MLTSNMTMLGFLLVLPWINSVVYVGKYDKQINQLMVKKVENLGSLYVKGTFTSYILMMFL</sequence>
<accession>A0ABR5MF92</accession>
<reference evidence="2 3" key="1">
    <citation type="submission" date="2015-07" db="EMBL/GenBank/DDBJ databases">
        <title>High-quality draft genome sequence of Oceanobacillus caeni HM6, a bacillus isolated from a human feces.</title>
        <authorList>
            <person name="Kumar J."/>
            <person name="Verma M.K."/>
            <person name="Pandey R."/>
            <person name="Bhambi M."/>
            <person name="Chauhan N."/>
        </authorList>
    </citation>
    <scope>NUCLEOTIDE SEQUENCE [LARGE SCALE GENOMIC DNA]</scope>
    <source>
        <strain evidence="2 3">HM6</strain>
    </source>
</reference>
<name>A0ABR5MF92_9BACI</name>
<keyword evidence="1" id="KW-1133">Transmembrane helix</keyword>
<comment type="caution">
    <text evidence="2">The sequence shown here is derived from an EMBL/GenBank/DDBJ whole genome shotgun (WGS) entry which is preliminary data.</text>
</comment>
<keyword evidence="1" id="KW-0472">Membrane</keyword>
<evidence type="ECO:0000256" key="1">
    <source>
        <dbReference type="SAM" id="Phobius"/>
    </source>
</evidence>
<keyword evidence="1" id="KW-0812">Transmembrane</keyword>
<keyword evidence="3" id="KW-1185">Reference proteome</keyword>
<evidence type="ECO:0000313" key="2">
    <source>
        <dbReference type="EMBL" id="KPH69420.1"/>
    </source>
</evidence>
<gene>
    <name evidence="2" type="ORF">AFL42_17105</name>
</gene>
<proteinExistence type="predicted"/>
<dbReference type="EMBL" id="LGTK01000113">
    <property type="protein sequence ID" value="KPH69420.1"/>
    <property type="molecule type" value="Genomic_DNA"/>
</dbReference>
<feature type="non-terminal residue" evidence="2">
    <location>
        <position position="60"/>
    </location>
</feature>
<dbReference type="Proteomes" id="UP000037854">
    <property type="component" value="Unassembled WGS sequence"/>
</dbReference>
<feature type="transmembrane region" description="Helical" evidence="1">
    <location>
        <begin position="6"/>
        <end position="25"/>
    </location>
</feature>